<feature type="chain" id="PRO_5043519791" description="Alpha/beta hydrolase fold-3 domain-containing protein" evidence="2">
    <location>
        <begin position="24"/>
        <end position="341"/>
    </location>
</feature>
<gene>
    <name evidence="4" type="ORF">RND81_08G205500</name>
</gene>
<dbReference type="Pfam" id="PF07859">
    <property type="entry name" value="Abhydrolase_3"/>
    <property type="match status" value="1"/>
</dbReference>
<dbReference type="InterPro" id="IPR029058">
    <property type="entry name" value="AB_hydrolase_fold"/>
</dbReference>
<keyword evidence="5" id="KW-1185">Reference proteome</keyword>
<evidence type="ECO:0000256" key="1">
    <source>
        <dbReference type="ARBA" id="ARBA00010515"/>
    </source>
</evidence>
<accession>A0AAW1J9V4</accession>
<evidence type="ECO:0000313" key="5">
    <source>
        <dbReference type="Proteomes" id="UP001443914"/>
    </source>
</evidence>
<feature type="domain" description="Alpha/beta hydrolase fold-3" evidence="3">
    <location>
        <begin position="97"/>
        <end position="319"/>
    </location>
</feature>
<evidence type="ECO:0000256" key="2">
    <source>
        <dbReference type="SAM" id="SignalP"/>
    </source>
</evidence>
<dbReference type="PANTHER" id="PTHR23024">
    <property type="entry name" value="ARYLACETAMIDE DEACETYLASE"/>
    <property type="match status" value="1"/>
</dbReference>
<comment type="caution">
    <text evidence="4">The sequence shown here is derived from an EMBL/GenBank/DDBJ whole genome shotgun (WGS) entry which is preliminary data.</text>
</comment>
<evidence type="ECO:0000259" key="3">
    <source>
        <dbReference type="Pfam" id="PF07859"/>
    </source>
</evidence>
<reference evidence="4" key="1">
    <citation type="submission" date="2024-03" db="EMBL/GenBank/DDBJ databases">
        <title>WGS assembly of Saponaria officinalis var. Norfolk2.</title>
        <authorList>
            <person name="Jenkins J."/>
            <person name="Shu S."/>
            <person name="Grimwood J."/>
            <person name="Barry K."/>
            <person name="Goodstein D."/>
            <person name="Schmutz J."/>
            <person name="Leebens-Mack J."/>
            <person name="Osbourn A."/>
        </authorList>
    </citation>
    <scope>NUCLEOTIDE SEQUENCE [LARGE SCALE GENOMIC DNA]</scope>
    <source>
        <strain evidence="4">JIC</strain>
    </source>
</reference>
<dbReference type="Gene3D" id="3.40.50.1820">
    <property type="entry name" value="alpha/beta hydrolase"/>
    <property type="match status" value="1"/>
</dbReference>
<comment type="similarity">
    <text evidence="1">Belongs to the 'GDXG' lipolytic enzyme family.</text>
</comment>
<dbReference type="InterPro" id="IPR050466">
    <property type="entry name" value="Carboxylest/Gibb_receptor"/>
</dbReference>
<dbReference type="PANTHER" id="PTHR23024:SF551">
    <property type="entry name" value="2-HYDROXYISOFLAVANONE DEHYDRATASE-LIKE"/>
    <property type="match status" value="1"/>
</dbReference>
<dbReference type="InterPro" id="IPR013094">
    <property type="entry name" value="AB_hydrolase_3"/>
</dbReference>
<proteinExistence type="inferred from homology"/>
<dbReference type="EMBL" id="JBDFQZ010000008">
    <property type="protein sequence ID" value="KAK9699944.1"/>
    <property type="molecule type" value="Genomic_DNA"/>
</dbReference>
<organism evidence="4 5">
    <name type="scientific">Saponaria officinalis</name>
    <name type="common">Common soapwort</name>
    <name type="synonym">Lychnis saponaria</name>
    <dbReference type="NCBI Taxonomy" id="3572"/>
    <lineage>
        <taxon>Eukaryota</taxon>
        <taxon>Viridiplantae</taxon>
        <taxon>Streptophyta</taxon>
        <taxon>Embryophyta</taxon>
        <taxon>Tracheophyta</taxon>
        <taxon>Spermatophyta</taxon>
        <taxon>Magnoliopsida</taxon>
        <taxon>eudicotyledons</taxon>
        <taxon>Gunneridae</taxon>
        <taxon>Pentapetalae</taxon>
        <taxon>Caryophyllales</taxon>
        <taxon>Caryophyllaceae</taxon>
        <taxon>Caryophylleae</taxon>
        <taxon>Saponaria</taxon>
    </lineage>
</organism>
<sequence length="341" mass="37992">MSPFISFLLFSIAAASSISLSSSQPPEIDVRPFIIDYHNGTIVRDDVIPVNPVPPQSTPDPATGVVSKDVVLHSFRNLSARVFLPTLNHSSRKIPILVYFHGGAFCIGSPFSEFDHLYLNRLTSQGKVVAISINYRLFPEYTLPAAFEDAWFALEWVASQSQTLAWTEPWIASHGDFSRIFLGGDSSGATIVHNLAMRASQDSLLYGLHIYGAILATPYFLGSGRVPLDPPNYTLTPFYRVWSYVCPRCPHGVDNPAVNPVGPRSPCLRRLAVEKVLVYTAEHDPLLGRSVRYVMGIRGSRWEGILAYYEGKNFSHVFHVSDPYNSETQLMITRVGQFLRD</sequence>
<dbReference type="SUPFAM" id="SSF53474">
    <property type="entry name" value="alpha/beta-Hydrolases"/>
    <property type="match status" value="1"/>
</dbReference>
<feature type="signal peptide" evidence="2">
    <location>
        <begin position="1"/>
        <end position="23"/>
    </location>
</feature>
<name>A0AAW1J9V4_SAPOF</name>
<keyword evidence="2" id="KW-0732">Signal</keyword>
<dbReference type="GO" id="GO:0016787">
    <property type="term" value="F:hydrolase activity"/>
    <property type="evidence" value="ECO:0007669"/>
    <property type="project" value="InterPro"/>
</dbReference>
<protein>
    <recommendedName>
        <fullName evidence="3">Alpha/beta hydrolase fold-3 domain-containing protein</fullName>
    </recommendedName>
</protein>
<evidence type="ECO:0000313" key="4">
    <source>
        <dbReference type="EMBL" id="KAK9699944.1"/>
    </source>
</evidence>
<dbReference type="AlphaFoldDB" id="A0AAW1J9V4"/>
<dbReference type="Proteomes" id="UP001443914">
    <property type="component" value="Unassembled WGS sequence"/>
</dbReference>